<keyword evidence="3" id="KW-1185">Reference proteome</keyword>
<name>A0A7I8WKJ1_BURXY</name>
<feature type="compositionally biased region" description="Polar residues" evidence="1">
    <location>
        <begin position="385"/>
        <end position="396"/>
    </location>
</feature>
<sequence>MPNDIGHYNDSFIGSRSRTNILAHQQENMAPMGDYVDKTIRLKSDVKINLNDVPHSPVDQYEKYGNTVEPKKVEPGDSTQHLGPYSTARSSQSPVSRAESRRRSVPENVISPKSAKDLPPAGPSVCRPRRRSLFATIKDKLHHSHTNLQAQTEQEEPVQGVSQLEKDLGFPPANNSPPLDAFIGSPHSMIVESQFRRRSKSDAVRQRTISINSQRNDPEMDEFSRASTEDECSEMDGDENDNLPMYKHEFRAPSSRRSSAMYFQPPRIRSRRNSEIPDDLHSVSSSTPGRGVMVLFCKSPPNSSTFSPTTRSRANSRANSQHDLDYDGLTPARKNGSDNVAEFDLEDSLADLSLSHELFVDTSLANNSSSSNSFNMTNDAPHTHPVNSTNHGSSPSNIWKRIISRKRAVSACHEQNQNDTPPDYFSSSFNCDSDRQMVSPLSVNSLNRSGGNRTGLRSSLQPHNPNLLNAYARNRAVMMYSQHNQRSVDSNVDLARHALLIRENASAQSTRS</sequence>
<gene>
    <name evidence="2" type="ORF">BXYJ_LOCUS6206</name>
</gene>
<feature type="compositionally biased region" description="Polar residues" evidence="1">
    <location>
        <begin position="77"/>
        <end position="95"/>
    </location>
</feature>
<proteinExistence type="predicted"/>
<feature type="compositionally biased region" description="Acidic residues" evidence="1">
    <location>
        <begin position="229"/>
        <end position="241"/>
    </location>
</feature>
<feature type="compositionally biased region" description="Low complexity" evidence="1">
    <location>
        <begin position="299"/>
        <end position="312"/>
    </location>
</feature>
<dbReference type="Proteomes" id="UP000659654">
    <property type="component" value="Unassembled WGS sequence"/>
</dbReference>
<dbReference type="AlphaFoldDB" id="A0A7I8WKJ1"/>
<comment type="caution">
    <text evidence="2">The sequence shown here is derived from an EMBL/GenBank/DDBJ whole genome shotgun (WGS) entry which is preliminary data.</text>
</comment>
<evidence type="ECO:0000313" key="3">
    <source>
        <dbReference type="Proteomes" id="UP000659654"/>
    </source>
</evidence>
<dbReference type="EMBL" id="CAJFCV020000003">
    <property type="protein sequence ID" value="CAG9106686.1"/>
    <property type="molecule type" value="Genomic_DNA"/>
</dbReference>
<protein>
    <submittedName>
        <fullName evidence="2">(pine wood nematode) hypothetical protein</fullName>
    </submittedName>
</protein>
<feature type="region of interest" description="Disordered" evidence="1">
    <location>
        <begin position="267"/>
        <end position="338"/>
    </location>
</feature>
<feature type="compositionally biased region" description="Basic and acidic residues" evidence="1">
    <location>
        <begin position="216"/>
        <end position="228"/>
    </location>
</feature>
<dbReference type="Proteomes" id="UP000582659">
    <property type="component" value="Unassembled WGS sequence"/>
</dbReference>
<evidence type="ECO:0000256" key="1">
    <source>
        <dbReference type="SAM" id="MobiDB-lite"/>
    </source>
</evidence>
<feature type="region of interest" description="Disordered" evidence="1">
    <location>
        <begin position="68"/>
        <end position="127"/>
    </location>
</feature>
<accession>A0A7I8WKJ1</accession>
<feature type="region of interest" description="Disordered" evidence="1">
    <location>
        <begin position="367"/>
        <end position="396"/>
    </location>
</feature>
<feature type="compositionally biased region" description="Low complexity" evidence="1">
    <location>
        <begin position="367"/>
        <end position="378"/>
    </location>
</feature>
<feature type="compositionally biased region" description="Basic and acidic residues" evidence="1">
    <location>
        <begin position="272"/>
        <end position="281"/>
    </location>
</feature>
<reference evidence="2" key="1">
    <citation type="submission" date="2020-09" db="EMBL/GenBank/DDBJ databases">
        <authorList>
            <person name="Kikuchi T."/>
        </authorList>
    </citation>
    <scope>NUCLEOTIDE SEQUENCE</scope>
    <source>
        <strain evidence="2">Ka4C1</strain>
    </source>
</reference>
<feature type="region of interest" description="Disordered" evidence="1">
    <location>
        <begin position="213"/>
        <end position="244"/>
    </location>
</feature>
<dbReference type="OrthoDB" id="10379199at2759"/>
<dbReference type="SMR" id="A0A7I8WKJ1"/>
<evidence type="ECO:0000313" key="2">
    <source>
        <dbReference type="EMBL" id="CAD5220493.1"/>
    </source>
</evidence>
<dbReference type="EMBL" id="CAJFDI010000003">
    <property type="protein sequence ID" value="CAD5220493.1"/>
    <property type="molecule type" value="Genomic_DNA"/>
</dbReference>
<organism evidence="2 3">
    <name type="scientific">Bursaphelenchus xylophilus</name>
    <name type="common">Pinewood nematode worm</name>
    <name type="synonym">Aphelenchoides xylophilus</name>
    <dbReference type="NCBI Taxonomy" id="6326"/>
    <lineage>
        <taxon>Eukaryota</taxon>
        <taxon>Metazoa</taxon>
        <taxon>Ecdysozoa</taxon>
        <taxon>Nematoda</taxon>
        <taxon>Chromadorea</taxon>
        <taxon>Rhabditida</taxon>
        <taxon>Tylenchina</taxon>
        <taxon>Tylenchomorpha</taxon>
        <taxon>Aphelenchoidea</taxon>
        <taxon>Aphelenchoididae</taxon>
        <taxon>Bursaphelenchus</taxon>
    </lineage>
</organism>